<evidence type="ECO:0000313" key="3">
    <source>
        <dbReference type="Proteomes" id="UP000616201"/>
    </source>
</evidence>
<name>A0A928UT75_9SPHI</name>
<dbReference type="InterPro" id="IPR003737">
    <property type="entry name" value="GlcNAc_PI_deacetylase-related"/>
</dbReference>
<feature type="chain" id="PRO_5036897761" evidence="1">
    <location>
        <begin position="21"/>
        <end position="810"/>
    </location>
</feature>
<organism evidence="2 3">
    <name type="scientific">Sphingobacterium hungaricum</name>
    <dbReference type="NCBI Taxonomy" id="2082723"/>
    <lineage>
        <taxon>Bacteria</taxon>
        <taxon>Pseudomonadati</taxon>
        <taxon>Bacteroidota</taxon>
        <taxon>Sphingobacteriia</taxon>
        <taxon>Sphingobacteriales</taxon>
        <taxon>Sphingobacteriaceae</taxon>
        <taxon>Sphingobacterium</taxon>
    </lineage>
</organism>
<dbReference type="InterPro" id="IPR024078">
    <property type="entry name" value="LmbE-like_dom_sf"/>
</dbReference>
<keyword evidence="3" id="KW-1185">Reference proteome</keyword>
<feature type="signal peptide" evidence="1">
    <location>
        <begin position="1"/>
        <end position="20"/>
    </location>
</feature>
<gene>
    <name evidence="2" type="ORF">C4F49_04295</name>
</gene>
<protein>
    <submittedName>
        <fullName evidence="2">LmbE family protein</fullName>
    </submittedName>
</protein>
<dbReference type="EMBL" id="PRDK01000003">
    <property type="protein sequence ID" value="MBE8712891.1"/>
    <property type="molecule type" value="Genomic_DNA"/>
</dbReference>
<dbReference type="RefSeq" id="WP_196935833.1">
    <property type="nucleotide sequence ID" value="NZ_MU158698.1"/>
</dbReference>
<reference evidence="2" key="1">
    <citation type="submission" date="2018-02" db="EMBL/GenBank/DDBJ databases">
        <authorList>
            <person name="Vasarhelyi B.M."/>
            <person name="Deshmukh S."/>
            <person name="Balint B."/>
            <person name="Kukolya J."/>
        </authorList>
    </citation>
    <scope>NUCLEOTIDE SEQUENCE</scope>
    <source>
        <strain evidence="2">KB22</strain>
    </source>
</reference>
<dbReference type="Gene3D" id="3.40.50.10320">
    <property type="entry name" value="LmbE-like"/>
    <property type="match status" value="1"/>
</dbReference>
<dbReference type="SUPFAM" id="SSF52317">
    <property type="entry name" value="Class I glutamine amidotransferase-like"/>
    <property type="match status" value="1"/>
</dbReference>
<dbReference type="Proteomes" id="UP000616201">
    <property type="component" value="Unassembled WGS sequence"/>
</dbReference>
<evidence type="ECO:0000313" key="2">
    <source>
        <dbReference type="EMBL" id="MBE8712891.1"/>
    </source>
</evidence>
<evidence type="ECO:0000256" key="1">
    <source>
        <dbReference type="SAM" id="SignalP"/>
    </source>
</evidence>
<dbReference type="CDD" id="cd03143">
    <property type="entry name" value="A4_beta-galactosidase_middle_domain"/>
    <property type="match status" value="1"/>
</dbReference>
<dbReference type="SUPFAM" id="SSF102588">
    <property type="entry name" value="LmbE-like"/>
    <property type="match status" value="1"/>
</dbReference>
<comment type="caution">
    <text evidence="2">The sequence shown here is derived from an EMBL/GenBank/DDBJ whole genome shotgun (WGS) entry which is preliminary data.</text>
</comment>
<keyword evidence="1" id="KW-0732">Signal</keyword>
<dbReference type="InterPro" id="IPR029062">
    <property type="entry name" value="Class_I_gatase-like"/>
</dbReference>
<proteinExistence type="predicted"/>
<dbReference type="Pfam" id="PF02585">
    <property type="entry name" value="PIG-L"/>
    <property type="match status" value="1"/>
</dbReference>
<accession>A0A928UT75</accession>
<dbReference type="AlphaFoldDB" id="A0A928UT75"/>
<sequence>MNFNYLFIFFLAFQSSLSFAQSNQASSSSIMMQIDKLNVLGSVLYFAAHPDDENTRLIAWLSSDRNYKTSYLSLTRGDGGQNLIGSEQGINLGLIRTQELLAARKIDQGEQYFSSAYDFGFSKTHEETFKFWEKKEVLREAVWIIRKLKPDVIITRFPPDERGGHGHHQASAILAHEAFIAAADPKKFPEQLDVVDVWQAKRLLWNTANFGGMNNTSEDQLKIDIGHYNPLLGQSYGEVAALSRSQHKSQGFGSAASRGQSFEYFEYVAGEPAKTDLFDGVNTTWGRVANSAQIQTLAQKIQIEFDQKSPQKSVPDLVNLYQLVEKINDAFWREEKLKEIQHLILDCAGIWMQAKANSINYTTADKIEVRNDLIVRNPGVDVQLLTINGQSIQKTAPINKLESFTSIVNYPKITQPYWLKNPFTLGKFSVEEKDFGYPENPDHPKVSFVLSILGTTFTIEKPIQYSYVDPVRGEVFVPISVTPDITASASNPVVLLANGKPNVLQVTFTNQSASKKNYSIEVKANPAIQVTPHKIDLTFKEAGESITQEFEVTSQKNSNEAAAIQFQEAGNNIKSLQEINYDHIPKISWFPELAVRVQPLAIEIPIKKIAYIAGAGDLVPEALRAVGISVDVLSEKQLASPLLNQYDAVVFGVRAFNVNAALQRFKSSILSYVENGGTVLMQYNVNSGFNSANLGPYPFSISRNRVTEEDAAVKFDASDKDLNFPNKITAVDFDGWVQERGLYFAENIDKAYRTPLRMHDVNEPERNGSLLIADYGKGKFVYTSLAFFRQLPAGVPGAYRLFVNLLTKEN</sequence>